<dbReference type="OrthoDB" id="2435227at2759"/>
<comment type="caution">
    <text evidence="1">The sequence shown here is derived from an EMBL/GenBank/DDBJ whole genome shotgun (WGS) entry which is preliminary data.</text>
</comment>
<name>A0A8H3QZ04_9GLOM</name>
<dbReference type="EMBL" id="BLAL01000259">
    <property type="protein sequence ID" value="GES97383.1"/>
    <property type="molecule type" value="Genomic_DNA"/>
</dbReference>
<sequence>MSIKQNKRTLLAIIISFNLFIDFKDKLESFICEQVGSVYKNEYALAYKSYSESGAGTILSNEEAFNEFLKGYQSITTGNKKVVVIVTLKKASKKQSHQELIRQYRRSIEESKMRLKKVFVDADCQLSELFAAPGKMENQ</sequence>
<dbReference type="Proteomes" id="UP000615446">
    <property type="component" value="Unassembled WGS sequence"/>
</dbReference>
<evidence type="ECO:0000313" key="2">
    <source>
        <dbReference type="Proteomes" id="UP000615446"/>
    </source>
</evidence>
<gene>
    <name evidence="1" type="ORF">RCL2_002397900</name>
</gene>
<protein>
    <submittedName>
        <fullName evidence="1">Uncharacterized protein</fullName>
    </submittedName>
</protein>
<evidence type="ECO:0000313" key="1">
    <source>
        <dbReference type="EMBL" id="GES97383.1"/>
    </source>
</evidence>
<organism evidence="1 2">
    <name type="scientific">Rhizophagus clarus</name>
    <dbReference type="NCBI Taxonomy" id="94130"/>
    <lineage>
        <taxon>Eukaryota</taxon>
        <taxon>Fungi</taxon>
        <taxon>Fungi incertae sedis</taxon>
        <taxon>Mucoromycota</taxon>
        <taxon>Glomeromycotina</taxon>
        <taxon>Glomeromycetes</taxon>
        <taxon>Glomerales</taxon>
        <taxon>Glomeraceae</taxon>
        <taxon>Rhizophagus</taxon>
    </lineage>
</organism>
<reference evidence="1" key="1">
    <citation type="submission" date="2019-10" db="EMBL/GenBank/DDBJ databases">
        <title>Conservation and host-specific expression of non-tandemly repeated heterogenous ribosome RNA gene in arbuscular mycorrhizal fungi.</title>
        <authorList>
            <person name="Maeda T."/>
            <person name="Kobayashi Y."/>
            <person name="Nakagawa T."/>
            <person name="Ezawa T."/>
            <person name="Yamaguchi K."/>
            <person name="Bino T."/>
            <person name="Nishimoto Y."/>
            <person name="Shigenobu S."/>
            <person name="Kawaguchi M."/>
        </authorList>
    </citation>
    <scope>NUCLEOTIDE SEQUENCE</scope>
    <source>
        <strain evidence="1">HR1</strain>
    </source>
</reference>
<accession>A0A8H3QZ04</accession>
<dbReference type="AlphaFoldDB" id="A0A8H3QZ04"/>
<proteinExistence type="predicted"/>